<dbReference type="InterPro" id="IPR029035">
    <property type="entry name" value="DHS-like_NAD/FAD-binding_dom"/>
</dbReference>
<feature type="binding site" evidence="5">
    <location>
        <position position="314"/>
    </location>
    <ligand>
        <name>NAD(+)</name>
        <dbReference type="ChEBI" id="CHEBI:57540"/>
    </ligand>
</feature>
<keyword evidence="4 5" id="KW-0520">NAD</keyword>
<feature type="binding site" evidence="5 6">
    <location>
        <position position="179"/>
    </location>
    <ligand>
        <name>Zn(2+)</name>
        <dbReference type="ChEBI" id="CHEBI:29105"/>
    </ligand>
</feature>
<name>A0ABN3N8S9_9ACTN</name>
<comment type="function">
    <text evidence="5">NAD-dependent protein deacetylase which modulates the activities of several enzymes which are inactive in their acetylated form.</text>
</comment>
<dbReference type="InterPro" id="IPR003000">
    <property type="entry name" value="Sirtuin"/>
</dbReference>
<dbReference type="InterPro" id="IPR026591">
    <property type="entry name" value="Sirtuin_cat_small_dom_sf"/>
</dbReference>
<keyword evidence="1 5" id="KW-0808">Transferase</keyword>
<dbReference type="Pfam" id="PF02146">
    <property type="entry name" value="SIR2"/>
    <property type="match status" value="1"/>
</dbReference>
<feature type="binding site" evidence="5 6">
    <location>
        <position position="230"/>
    </location>
    <ligand>
        <name>Zn(2+)</name>
        <dbReference type="ChEBI" id="CHEBI:29105"/>
    </ligand>
</feature>
<keyword evidence="2 5" id="KW-0479">Metal-binding</keyword>
<keyword evidence="5" id="KW-0963">Cytoplasm</keyword>
<dbReference type="EMBL" id="BAAATM010000002">
    <property type="protein sequence ID" value="GAA2516781.1"/>
    <property type="molecule type" value="Genomic_DNA"/>
</dbReference>
<comment type="caution">
    <text evidence="9">The sequence shown here is derived from an EMBL/GenBank/DDBJ whole genome shotgun (WGS) entry which is preliminary data.</text>
</comment>
<dbReference type="EC" id="2.3.1.286" evidence="5"/>
<feature type="region of interest" description="Disordered" evidence="7">
    <location>
        <begin position="1"/>
        <end position="38"/>
    </location>
</feature>
<keyword evidence="10" id="KW-1185">Reference proteome</keyword>
<comment type="subcellular location">
    <subcellularLocation>
        <location evidence="5">Cytoplasm</location>
    </subcellularLocation>
</comment>
<accession>A0ABN3N8S9</accession>
<dbReference type="CDD" id="cd01409">
    <property type="entry name" value="SIRT4"/>
    <property type="match status" value="1"/>
</dbReference>
<feature type="binding site" evidence="5 6">
    <location>
        <position position="182"/>
    </location>
    <ligand>
        <name>Zn(2+)</name>
        <dbReference type="ChEBI" id="CHEBI:29105"/>
    </ligand>
</feature>
<feature type="active site" description="Proton acceptor" evidence="5 6">
    <location>
        <position position="171"/>
    </location>
</feature>
<evidence type="ECO:0000256" key="5">
    <source>
        <dbReference type="HAMAP-Rule" id="MF_01967"/>
    </source>
</evidence>
<feature type="binding site" evidence="5">
    <location>
        <begin position="153"/>
        <end position="156"/>
    </location>
    <ligand>
        <name>NAD(+)</name>
        <dbReference type="ChEBI" id="CHEBI:57540"/>
    </ligand>
</feature>
<dbReference type="InterPro" id="IPR026590">
    <property type="entry name" value="Ssirtuin_cat_dom"/>
</dbReference>
<evidence type="ECO:0000259" key="8">
    <source>
        <dbReference type="PROSITE" id="PS50305"/>
    </source>
</evidence>
<feature type="compositionally biased region" description="Low complexity" evidence="7">
    <location>
        <begin position="11"/>
        <end position="32"/>
    </location>
</feature>
<proteinExistence type="inferred from homology"/>
<comment type="catalytic activity">
    <reaction evidence="5">
        <text>N(6)-acetyl-L-lysyl-[protein] + NAD(+) + H2O = 2''-O-acetyl-ADP-D-ribose + nicotinamide + L-lysyl-[protein]</text>
        <dbReference type="Rhea" id="RHEA:43636"/>
        <dbReference type="Rhea" id="RHEA-COMP:9752"/>
        <dbReference type="Rhea" id="RHEA-COMP:10731"/>
        <dbReference type="ChEBI" id="CHEBI:15377"/>
        <dbReference type="ChEBI" id="CHEBI:17154"/>
        <dbReference type="ChEBI" id="CHEBI:29969"/>
        <dbReference type="ChEBI" id="CHEBI:57540"/>
        <dbReference type="ChEBI" id="CHEBI:61930"/>
        <dbReference type="ChEBI" id="CHEBI:83767"/>
        <dbReference type="EC" id="2.3.1.286"/>
    </reaction>
</comment>
<dbReference type="NCBIfam" id="NF003738">
    <property type="entry name" value="PRK05333.1"/>
    <property type="match status" value="1"/>
</dbReference>
<protein>
    <recommendedName>
        <fullName evidence="5">NAD-dependent protein deacetylase</fullName>
        <ecNumber evidence="5">2.3.1.286</ecNumber>
    </recommendedName>
    <alternativeName>
        <fullName evidence="5">Regulatory protein SIR2 homolog</fullName>
    </alternativeName>
</protein>
<feature type="binding site" evidence="5">
    <location>
        <begin position="75"/>
        <end position="95"/>
    </location>
    <ligand>
        <name>NAD(+)</name>
        <dbReference type="ChEBI" id="CHEBI:57540"/>
    </ligand>
</feature>
<feature type="binding site" evidence="5 6">
    <location>
        <position position="233"/>
    </location>
    <ligand>
        <name>Zn(2+)</name>
        <dbReference type="ChEBI" id="CHEBI:29105"/>
    </ligand>
</feature>
<reference evidence="9 10" key="1">
    <citation type="journal article" date="2019" name="Int. J. Syst. Evol. Microbiol.">
        <title>The Global Catalogue of Microorganisms (GCM) 10K type strain sequencing project: providing services to taxonomists for standard genome sequencing and annotation.</title>
        <authorList>
            <consortium name="The Broad Institute Genomics Platform"/>
            <consortium name="The Broad Institute Genome Sequencing Center for Infectious Disease"/>
            <person name="Wu L."/>
            <person name="Ma J."/>
        </authorList>
    </citation>
    <scope>NUCLEOTIDE SEQUENCE [LARGE SCALE GENOMIC DNA]</scope>
    <source>
        <strain evidence="9 10">JCM 6924</strain>
    </source>
</reference>
<dbReference type="PROSITE" id="PS50305">
    <property type="entry name" value="SIRTUIN"/>
    <property type="match status" value="1"/>
</dbReference>
<evidence type="ECO:0000256" key="7">
    <source>
        <dbReference type="SAM" id="MobiDB-lite"/>
    </source>
</evidence>
<dbReference type="InterPro" id="IPR050134">
    <property type="entry name" value="NAD-dep_sirtuin_deacylases"/>
</dbReference>
<evidence type="ECO:0000313" key="9">
    <source>
        <dbReference type="EMBL" id="GAA2516781.1"/>
    </source>
</evidence>
<evidence type="ECO:0000256" key="2">
    <source>
        <dbReference type="ARBA" id="ARBA00022723"/>
    </source>
</evidence>
<dbReference type="InterPro" id="IPR026587">
    <property type="entry name" value="Sirtuin_class_II"/>
</dbReference>
<dbReference type="PANTHER" id="PTHR11085">
    <property type="entry name" value="NAD-DEPENDENT PROTEIN DEACYLASE SIRTUIN-5, MITOCHONDRIAL-RELATED"/>
    <property type="match status" value="1"/>
</dbReference>
<dbReference type="HAMAP" id="MF_01967">
    <property type="entry name" value="Sirtuin_ClassII"/>
    <property type="match status" value="1"/>
</dbReference>
<dbReference type="PANTHER" id="PTHR11085:SF10">
    <property type="entry name" value="NAD-DEPENDENT PROTEIN DEACYLASE SIRTUIN-5, MITOCHONDRIAL-RELATED"/>
    <property type="match status" value="1"/>
</dbReference>
<sequence length="337" mass="35506">MPPAVRRLPGRRASPVTVRASRAAAPPTAAVPYPDGMRMRPTLSWTPGEDLPPGTTDLEPVADALGAGGVLVLTGAGISTESGIPDYRGEGGSLSRHTPMTYQDFVAGAQARRRYWARSHLGWRTFGRARPNAGHRAVAAFGRRGLLSGVITQNVDGLHQAAGSEDVVELHGALDRVVCLSCGVRSPRRELARRLEEANPGFDPVAAGLNPDGDADLTDEQVAGFRVVPCAVCGGVLKPDVVFFGETVPPQRVEHCRELVRAATSLLVLGSSLTVMSGLRFVRQAAQAGKPVLIVNRDPTRGDQHALTRVSLPLGAALTTVADRLGIAVEQQATPGP</sequence>
<dbReference type="Proteomes" id="UP001501095">
    <property type="component" value="Unassembled WGS sequence"/>
</dbReference>
<dbReference type="Gene3D" id="3.30.1600.10">
    <property type="entry name" value="SIR2/SIRT2 'Small Domain"/>
    <property type="match status" value="1"/>
</dbReference>
<comment type="similarity">
    <text evidence="5">Belongs to the sirtuin family. Class II subfamily.</text>
</comment>
<comment type="caution">
    <text evidence="5">Lacks conserved residue(s) required for the propagation of feature annotation.</text>
</comment>
<organism evidence="9 10">
    <name type="scientific">Streptomyces levis</name>
    <dbReference type="NCBI Taxonomy" id="285566"/>
    <lineage>
        <taxon>Bacteria</taxon>
        <taxon>Bacillati</taxon>
        <taxon>Actinomycetota</taxon>
        <taxon>Actinomycetes</taxon>
        <taxon>Kitasatosporales</taxon>
        <taxon>Streptomycetaceae</taxon>
        <taxon>Streptomyces</taxon>
    </lineage>
</organism>
<dbReference type="Gene3D" id="3.40.50.1220">
    <property type="entry name" value="TPP-binding domain"/>
    <property type="match status" value="1"/>
</dbReference>
<dbReference type="SUPFAM" id="SSF52467">
    <property type="entry name" value="DHS-like NAD/FAD-binding domain"/>
    <property type="match status" value="1"/>
</dbReference>
<evidence type="ECO:0000256" key="6">
    <source>
        <dbReference type="PROSITE-ProRule" id="PRU00236"/>
    </source>
</evidence>
<comment type="cofactor">
    <cofactor evidence="5">
        <name>Zn(2+)</name>
        <dbReference type="ChEBI" id="CHEBI:29105"/>
    </cofactor>
    <text evidence="5">Binds 1 zinc ion per subunit.</text>
</comment>
<evidence type="ECO:0000256" key="4">
    <source>
        <dbReference type="ARBA" id="ARBA00023027"/>
    </source>
</evidence>
<keyword evidence="3 5" id="KW-0862">Zinc</keyword>
<evidence type="ECO:0000256" key="3">
    <source>
        <dbReference type="ARBA" id="ARBA00022833"/>
    </source>
</evidence>
<feature type="domain" description="Deacetylase sirtuin-type" evidence="8">
    <location>
        <begin position="51"/>
        <end position="328"/>
    </location>
</feature>
<feature type="binding site" evidence="5">
    <location>
        <begin position="270"/>
        <end position="272"/>
    </location>
    <ligand>
        <name>NAD(+)</name>
        <dbReference type="ChEBI" id="CHEBI:57540"/>
    </ligand>
</feature>
<gene>
    <name evidence="5" type="primary">cobB</name>
    <name evidence="9" type="ORF">GCM10010423_05410</name>
</gene>
<evidence type="ECO:0000256" key="1">
    <source>
        <dbReference type="ARBA" id="ARBA00022679"/>
    </source>
</evidence>
<evidence type="ECO:0000313" key="10">
    <source>
        <dbReference type="Proteomes" id="UP001501095"/>
    </source>
</evidence>